<organism evidence="1 2">
    <name type="scientific">Thraustotheca clavata</name>
    <dbReference type="NCBI Taxonomy" id="74557"/>
    <lineage>
        <taxon>Eukaryota</taxon>
        <taxon>Sar</taxon>
        <taxon>Stramenopiles</taxon>
        <taxon>Oomycota</taxon>
        <taxon>Saprolegniomycetes</taxon>
        <taxon>Saprolegniales</taxon>
        <taxon>Achlyaceae</taxon>
        <taxon>Thraustotheca</taxon>
    </lineage>
</organism>
<proteinExistence type="predicted"/>
<dbReference type="Proteomes" id="UP000243217">
    <property type="component" value="Unassembled WGS sequence"/>
</dbReference>
<name>A0A1V9ZX70_9STRA</name>
<gene>
    <name evidence="1" type="ORF">THRCLA_05232</name>
</gene>
<evidence type="ECO:0000313" key="2">
    <source>
        <dbReference type="Proteomes" id="UP000243217"/>
    </source>
</evidence>
<reference evidence="1 2" key="1">
    <citation type="journal article" date="2014" name="Genome Biol. Evol.">
        <title>The secreted proteins of Achlya hypogyna and Thraustotheca clavata identify the ancestral oomycete secretome and reveal gene acquisitions by horizontal gene transfer.</title>
        <authorList>
            <person name="Misner I."/>
            <person name="Blouin N."/>
            <person name="Leonard G."/>
            <person name="Richards T.A."/>
            <person name="Lane C.E."/>
        </authorList>
    </citation>
    <scope>NUCLEOTIDE SEQUENCE [LARGE SCALE GENOMIC DNA]</scope>
    <source>
        <strain evidence="1 2">ATCC 34112</strain>
    </source>
</reference>
<evidence type="ECO:0000313" key="1">
    <source>
        <dbReference type="EMBL" id="OQS02390.1"/>
    </source>
</evidence>
<keyword evidence="2" id="KW-1185">Reference proteome</keyword>
<protein>
    <submittedName>
        <fullName evidence="1">Uncharacterized protein</fullName>
    </submittedName>
</protein>
<dbReference type="EMBL" id="JNBS01001136">
    <property type="protein sequence ID" value="OQS02390.1"/>
    <property type="molecule type" value="Genomic_DNA"/>
</dbReference>
<comment type="caution">
    <text evidence="1">The sequence shown here is derived from an EMBL/GenBank/DDBJ whole genome shotgun (WGS) entry which is preliminary data.</text>
</comment>
<accession>A0A1V9ZX70</accession>
<dbReference type="OrthoDB" id="10413763at2759"/>
<dbReference type="AlphaFoldDB" id="A0A1V9ZX70"/>
<sequence>MTDSADRDNYKIIHPKEHPPRSVASLWVEKCSVQPSLLPGVPKQLSFELKSPMCPPSRPRYRRAGMCKRQDTIKGILEYDTCYQTKHQSLVHVVPKLNEHCNSRESLRLVRDRTVNEKATHLAERLLVEDATSVLKKKTAHYPPWSKEY</sequence>